<reference evidence="1 2" key="1">
    <citation type="journal article" date="2010" name="Cell">
        <title>The genome of Naegleria gruberi illuminates early eukaryotic versatility.</title>
        <authorList>
            <person name="Fritz-Laylin L.K."/>
            <person name="Prochnik S.E."/>
            <person name="Ginger M.L."/>
            <person name="Dacks J.B."/>
            <person name="Carpenter M.L."/>
            <person name="Field M.C."/>
            <person name="Kuo A."/>
            <person name="Paredez A."/>
            <person name="Chapman J."/>
            <person name="Pham J."/>
            <person name="Shu S."/>
            <person name="Neupane R."/>
            <person name="Cipriano M."/>
            <person name="Mancuso J."/>
            <person name="Tu H."/>
            <person name="Salamov A."/>
            <person name="Lindquist E."/>
            <person name="Shapiro H."/>
            <person name="Lucas S."/>
            <person name="Grigoriev I.V."/>
            <person name="Cande W.Z."/>
            <person name="Fulton C."/>
            <person name="Rokhsar D.S."/>
            <person name="Dawson S.C."/>
        </authorList>
    </citation>
    <scope>NUCLEOTIDE SEQUENCE [LARGE SCALE GENOMIC DNA]</scope>
    <source>
        <strain evidence="1 2">NEG-M</strain>
    </source>
</reference>
<protein>
    <submittedName>
        <fullName evidence="1">Predicted protein</fullName>
    </submittedName>
</protein>
<gene>
    <name evidence="1" type="ORF">NAEGRDRAFT_76735</name>
</gene>
<dbReference type="VEuPathDB" id="AmoebaDB:NAEGRDRAFT_76735"/>
<proteinExistence type="predicted"/>
<dbReference type="Proteomes" id="UP000006671">
    <property type="component" value="Unassembled WGS sequence"/>
</dbReference>
<organism evidence="2">
    <name type="scientific">Naegleria gruberi</name>
    <name type="common">Amoeba</name>
    <dbReference type="NCBI Taxonomy" id="5762"/>
    <lineage>
        <taxon>Eukaryota</taxon>
        <taxon>Discoba</taxon>
        <taxon>Heterolobosea</taxon>
        <taxon>Tetramitia</taxon>
        <taxon>Eutetramitia</taxon>
        <taxon>Vahlkampfiidae</taxon>
        <taxon>Naegleria</taxon>
    </lineage>
</organism>
<evidence type="ECO:0000313" key="2">
    <source>
        <dbReference type="Proteomes" id="UP000006671"/>
    </source>
</evidence>
<dbReference type="GeneID" id="8860304"/>
<keyword evidence="2" id="KW-1185">Reference proteome</keyword>
<dbReference type="AlphaFoldDB" id="D2W5P4"/>
<dbReference type="RefSeq" id="XP_002668351.1">
    <property type="nucleotide sequence ID" value="XM_002668305.1"/>
</dbReference>
<name>D2W5P4_NAEGR</name>
<sequence>MRGKLLKVLENVNSSQDRIDNILTPEEEHLCSFLDISTKYAYLLGNDRTFFNQLPICWRCNCTKKLNKVSLLEQIPLTPFHPNHEIELFNIFKLKHYQHIFDLLHCDARTLEHMLNNTCMNDDRLLDFLVEILPKLVKKHCGQTIHLKLSTTKDTKNTGDSTDQEII</sequence>
<dbReference type="EMBL" id="GG739115">
    <property type="protein sequence ID" value="EFC35607.1"/>
    <property type="molecule type" value="Genomic_DNA"/>
</dbReference>
<accession>D2W5P4</accession>
<evidence type="ECO:0000313" key="1">
    <source>
        <dbReference type="EMBL" id="EFC35607.1"/>
    </source>
</evidence>
<dbReference type="KEGG" id="ngr:NAEGRDRAFT_76735"/>
<dbReference type="InParanoid" id="D2W5P4"/>